<comment type="caution">
    <text evidence="2">The sequence shown here is derived from an EMBL/GenBank/DDBJ whole genome shotgun (WGS) entry which is preliminary data.</text>
</comment>
<feature type="region of interest" description="Disordered" evidence="1">
    <location>
        <begin position="1"/>
        <end position="67"/>
    </location>
</feature>
<name>A0ABX0QCK3_9BACT</name>
<organism evidence="2 3">
    <name type="scientific">Fibrivirga algicola</name>
    <dbReference type="NCBI Taxonomy" id="2950420"/>
    <lineage>
        <taxon>Bacteria</taxon>
        <taxon>Pseudomonadati</taxon>
        <taxon>Bacteroidota</taxon>
        <taxon>Cytophagia</taxon>
        <taxon>Cytophagales</taxon>
        <taxon>Spirosomataceae</taxon>
        <taxon>Fibrivirga</taxon>
    </lineage>
</organism>
<evidence type="ECO:0000313" key="2">
    <source>
        <dbReference type="EMBL" id="NID10090.1"/>
    </source>
</evidence>
<keyword evidence="3" id="KW-1185">Reference proteome</keyword>
<dbReference type="Proteomes" id="UP000606008">
    <property type="component" value="Unassembled WGS sequence"/>
</dbReference>
<evidence type="ECO:0008006" key="4">
    <source>
        <dbReference type="Google" id="ProtNLM"/>
    </source>
</evidence>
<protein>
    <recommendedName>
        <fullName evidence="4">Nucleotide exchange factor GrpE</fullName>
    </recommendedName>
</protein>
<sequence>MNSQPTANETEQDLPDSNTLGGTESTGAGPDGEQATTPTPETTGLGHDDLDKADDVARRVDERNQEK</sequence>
<feature type="compositionally biased region" description="Polar residues" evidence="1">
    <location>
        <begin position="1"/>
        <end position="26"/>
    </location>
</feature>
<dbReference type="EMBL" id="WAEL01000002">
    <property type="protein sequence ID" value="NID10090.1"/>
    <property type="molecule type" value="Genomic_DNA"/>
</dbReference>
<evidence type="ECO:0000256" key="1">
    <source>
        <dbReference type="SAM" id="MobiDB-lite"/>
    </source>
</evidence>
<proteinExistence type="predicted"/>
<reference evidence="2" key="1">
    <citation type="submission" date="2024-05" db="EMBL/GenBank/DDBJ databases">
        <authorList>
            <person name="Jung D.-H."/>
        </authorList>
    </citation>
    <scope>NUCLEOTIDE SEQUENCE</scope>
    <source>
        <strain evidence="2">JA-25</strain>
    </source>
</reference>
<feature type="compositionally biased region" description="Basic and acidic residues" evidence="1">
    <location>
        <begin position="46"/>
        <end position="67"/>
    </location>
</feature>
<gene>
    <name evidence="2" type="ORF">F7231_07880</name>
</gene>
<accession>A0ABX0QCK3</accession>
<evidence type="ECO:0000313" key="3">
    <source>
        <dbReference type="Proteomes" id="UP000606008"/>
    </source>
</evidence>
<dbReference type="RefSeq" id="WP_166691503.1">
    <property type="nucleotide sequence ID" value="NZ_WAEL01000002.1"/>
</dbReference>